<dbReference type="AlphaFoldDB" id="G1WG74"/>
<keyword evidence="3" id="KW-1003">Cell membrane</keyword>
<dbReference type="RefSeq" id="WP_009140373.1">
    <property type="nucleotide sequence ID" value="NZ_JH126467.1"/>
</dbReference>
<gene>
    <name evidence="9" type="ORF">HMPREF9452_00337</name>
</gene>
<dbReference type="GO" id="GO:0055085">
    <property type="term" value="P:transmembrane transport"/>
    <property type="evidence" value="ECO:0007669"/>
    <property type="project" value="InterPro"/>
</dbReference>
<evidence type="ECO:0000313" key="10">
    <source>
        <dbReference type="Proteomes" id="UP000004830"/>
    </source>
</evidence>
<feature type="transmembrane region" description="Helical" evidence="7">
    <location>
        <begin position="153"/>
        <end position="182"/>
    </location>
</feature>
<dbReference type="PANTHER" id="PTHR43163:SF9">
    <property type="entry name" value="ABC TRANSPORTER PERMEASE PROTEIN"/>
    <property type="match status" value="1"/>
</dbReference>
<comment type="caution">
    <text evidence="9">The sequence shown here is derived from an EMBL/GenBank/DDBJ whole genome shotgun (WGS) entry which is preliminary data.</text>
</comment>
<proteinExistence type="inferred from homology"/>
<keyword evidence="4 7" id="KW-0812">Transmembrane</keyword>
<dbReference type="PROSITE" id="PS50928">
    <property type="entry name" value="ABC_TM1"/>
    <property type="match status" value="1"/>
</dbReference>
<keyword evidence="5 7" id="KW-1133">Transmembrane helix</keyword>
<feature type="transmembrane region" description="Helical" evidence="7">
    <location>
        <begin position="118"/>
        <end position="141"/>
    </location>
</feature>
<protein>
    <recommendedName>
        <fullName evidence="8">ABC transmembrane type-1 domain-containing protein</fullName>
    </recommendedName>
</protein>
<dbReference type="InterPro" id="IPR000515">
    <property type="entry name" value="MetI-like"/>
</dbReference>
<dbReference type="HOGENOM" id="CLU_036879_0_2_11"/>
<feature type="transmembrane region" description="Helical" evidence="7">
    <location>
        <begin position="305"/>
        <end position="327"/>
    </location>
</feature>
<comment type="similarity">
    <text evidence="7">Belongs to the binding-protein-dependent transport system permease family.</text>
</comment>
<accession>G1WG74</accession>
<evidence type="ECO:0000256" key="3">
    <source>
        <dbReference type="ARBA" id="ARBA00022475"/>
    </source>
</evidence>
<dbReference type="EMBL" id="ADLS01000005">
    <property type="protein sequence ID" value="EGX67653.1"/>
    <property type="molecule type" value="Genomic_DNA"/>
</dbReference>
<feature type="domain" description="ABC transmembrane type-1" evidence="8">
    <location>
        <begin position="114"/>
        <end position="328"/>
    </location>
</feature>
<evidence type="ECO:0000259" key="8">
    <source>
        <dbReference type="PROSITE" id="PS50928"/>
    </source>
</evidence>
<feature type="transmembrane region" description="Helical" evidence="7">
    <location>
        <begin position="202"/>
        <end position="222"/>
    </location>
</feature>
<evidence type="ECO:0000313" key="9">
    <source>
        <dbReference type="EMBL" id="EGX67653.1"/>
    </source>
</evidence>
<keyword evidence="10" id="KW-1185">Reference proteome</keyword>
<dbReference type="Gene3D" id="1.10.3720.10">
    <property type="entry name" value="MetI-like"/>
    <property type="match status" value="1"/>
</dbReference>
<dbReference type="PATRIC" id="fig|742742.3.peg.328"/>
<evidence type="ECO:0000256" key="7">
    <source>
        <dbReference type="RuleBase" id="RU363032"/>
    </source>
</evidence>
<evidence type="ECO:0000256" key="5">
    <source>
        <dbReference type="ARBA" id="ARBA00022989"/>
    </source>
</evidence>
<name>G1WG74_9ACTN</name>
<dbReference type="eggNOG" id="COG0601">
    <property type="taxonomic scope" value="Bacteria"/>
</dbReference>
<evidence type="ECO:0000256" key="6">
    <source>
        <dbReference type="ARBA" id="ARBA00023136"/>
    </source>
</evidence>
<feature type="transmembrane region" description="Helical" evidence="7">
    <location>
        <begin position="264"/>
        <end position="285"/>
    </location>
</feature>
<dbReference type="GO" id="GO:0005886">
    <property type="term" value="C:plasma membrane"/>
    <property type="evidence" value="ECO:0007669"/>
    <property type="project" value="UniProtKB-SubCell"/>
</dbReference>
<reference evidence="9 10" key="1">
    <citation type="submission" date="2011-06" db="EMBL/GenBank/DDBJ databases">
        <title>The Genome Sequence of Collinsella tanakaei YIT 12063.</title>
        <authorList>
            <consortium name="The Broad Institute Genome Sequencing Platform"/>
            <person name="Earl A."/>
            <person name="Ward D."/>
            <person name="Feldgarden M."/>
            <person name="Gevers D."/>
            <person name="Morotomi M."/>
            <person name="Young S.K."/>
            <person name="Zeng Q."/>
            <person name="Gargeya S."/>
            <person name="Fitzgerald M."/>
            <person name="Haas B."/>
            <person name="Abouelleil A."/>
            <person name="Alvarado L."/>
            <person name="Arachchi H.M."/>
            <person name="Berlin A."/>
            <person name="Brown A."/>
            <person name="Chapman S.B."/>
            <person name="Chen Z."/>
            <person name="Dunbar C."/>
            <person name="Freedman E."/>
            <person name="Gearin G."/>
            <person name="Gellesch M."/>
            <person name="Goldberg J."/>
            <person name="Griggs A."/>
            <person name="Gujja S."/>
            <person name="Heiman D."/>
            <person name="Howarth C."/>
            <person name="Larson L."/>
            <person name="Lui A."/>
            <person name="MacDonald P.J.P."/>
            <person name="Mehta T."/>
            <person name="Montmayeur A."/>
            <person name="Murphy C."/>
            <person name="Neiman D."/>
            <person name="Pearson M."/>
            <person name="Priest M."/>
            <person name="Roberts A."/>
            <person name="Saif S."/>
            <person name="Shea T."/>
            <person name="Shenoy N."/>
            <person name="Sisk P."/>
            <person name="Stolte C."/>
            <person name="Sykes S."/>
            <person name="Wortman J."/>
            <person name="Nusbaum C."/>
            <person name="Birren B."/>
        </authorList>
    </citation>
    <scope>NUCLEOTIDE SEQUENCE [LARGE SCALE GENOMIC DNA]</scope>
    <source>
        <strain evidence="9 10">YIT 12063</strain>
    </source>
</reference>
<organism evidence="9 10">
    <name type="scientific">Collinsella tanakaei YIT 12063</name>
    <dbReference type="NCBI Taxonomy" id="742742"/>
    <lineage>
        <taxon>Bacteria</taxon>
        <taxon>Bacillati</taxon>
        <taxon>Actinomycetota</taxon>
        <taxon>Coriobacteriia</taxon>
        <taxon>Coriobacteriales</taxon>
        <taxon>Coriobacteriaceae</taxon>
        <taxon>Collinsella</taxon>
    </lineage>
</organism>
<dbReference type="Pfam" id="PF00528">
    <property type="entry name" value="BPD_transp_1"/>
    <property type="match status" value="1"/>
</dbReference>
<sequence>MRPRSSSLSPRVDGSKLRWLLATGARFALLLIAVSFITFLLVGMSPIDPVQANVGQAAYLTMSAEKRAALAERWGVGQSVLARYAAWVSDALAGDLGYSLRYNAPVIQVVAEKLSCSIVLLAVAWCISGIAGFCLGVAAGAKRGTAVDTVIKGYCYVLSTSPTFWLGLIALMVFSVQLGWFPLGFSIPIGESSASVSLATKFYHAALPALVLSLTGVASIALHTREKTIDFLASDYARFASSRGESSWSVLVHHGLRNLAMPAITLQFASIGEIIGGSVLVEQVFSYPGLGQAAVTAGLGGDAPLLVGIALATSCIVFAGNLISNLIQEVLDPRVKGGLFHAGQL</sequence>
<dbReference type="OrthoDB" id="3171583at2"/>
<evidence type="ECO:0000256" key="1">
    <source>
        <dbReference type="ARBA" id="ARBA00004651"/>
    </source>
</evidence>
<dbReference type="InterPro" id="IPR035906">
    <property type="entry name" value="MetI-like_sf"/>
</dbReference>
<evidence type="ECO:0000256" key="4">
    <source>
        <dbReference type="ARBA" id="ARBA00022692"/>
    </source>
</evidence>
<dbReference type="Proteomes" id="UP000004830">
    <property type="component" value="Unassembled WGS sequence"/>
</dbReference>
<dbReference type="SUPFAM" id="SSF161098">
    <property type="entry name" value="MetI-like"/>
    <property type="match status" value="1"/>
</dbReference>
<dbReference type="GeneID" id="62758130"/>
<keyword evidence="2 7" id="KW-0813">Transport</keyword>
<comment type="subcellular location">
    <subcellularLocation>
        <location evidence="1 7">Cell membrane</location>
        <topology evidence="1 7">Multi-pass membrane protein</topology>
    </subcellularLocation>
</comment>
<evidence type="ECO:0000256" key="2">
    <source>
        <dbReference type="ARBA" id="ARBA00022448"/>
    </source>
</evidence>
<keyword evidence="6 7" id="KW-0472">Membrane</keyword>
<dbReference type="STRING" id="742742.HMPREF9452_00337"/>
<dbReference type="PANTHER" id="PTHR43163">
    <property type="entry name" value="DIPEPTIDE TRANSPORT SYSTEM PERMEASE PROTEIN DPPB-RELATED"/>
    <property type="match status" value="1"/>
</dbReference>
<feature type="transmembrane region" description="Helical" evidence="7">
    <location>
        <begin position="20"/>
        <end position="42"/>
    </location>
</feature>